<feature type="transmembrane region" description="Helical" evidence="2">
    <location>
        <begin position="715"/>
        <end position="736"/>
    </location>
</feature>
<keyword evidence="2" id="KW-0472">Membrane</keyword>
<evidence type="ECO:0000256" key="1">
    <source>
        <dbReference type="SAM" id="MobiDB-lite"/>
    </source>
</evidence>
<protein>
    <submittedName>
        <fullName evidence="3">Uncharacterized protein</fullName>
    </submittedName>
</protein>
<feature type="region of interest" description="Disordered" evidence="1">
    <location>
        <begin position="109"/>
        <end position="129"/>
    </location>
</feature>
<comment type="caution">
    <text evidence="3">The sequence shown here is derived from an EMBL/GenBank/DDBJ whole genome shotgun (WGS) entry which is preliminary data.</text>
</comment>
<dbReference type="OrthoDB" id="4721035at2759"/>
<dbReference type="AlphaFoldDB" id="A0A1B7NN30"/>
<feature type="compositionally biased region" description="Polar residues" evidence="1">
    <location>
        <begin position="25"/>
        <end position="43"/>
    </location>
</feature>
<name>A0A1B7NN30_9EURO</name>
<dbReference type="STRING" id="1658172.A0A1B7NN30"/>
<keyword evidence="2" id="KW-1133">Transmembrane helix</keyword>
<sequence>MSSNPQEELRFIPLHSRSTSDHLPQHTTSNNPSSYQPIPSSSDPLDRTISPPIPYQDLGDTPGSQATSAFGLGIGGRNSFPHESSPEIRRDTSQAFDSLLMNQIPHHRSISSTSTFDNGNNPVVDRQPRFNCPSTGSVRHKRASWLTITILVLAFYSTALSGMYLIVAFIKPRYGSRIGRGALAPDTASLLSALFAKTIELSFVTVFVAFLGQVLSRRALAKRATGISIADMSMRGWIMQPGSLITHWQHVRHSGLTAIGMIALTATFMALLYTTAADALVSPKLSYGPQEIVDFTGTVKTKFANVPYLLDECLTPVPEDADPVHGKGTCLQLSYVGQAYHNYREYISEWSLISRSGNKSSTDVKSRIVPAGTWNDDTTLRGSWIQEQNMAETSKKHGRMINNVTAAMPHAGIIAASRHPHNSLRQPKDFNGLGEFALRASVVSPVVNVLCAGMTEKEIAPLVYNEWPGVKGKVNVSTWLSDPPEGLWTVGERGNKTVVDDIFEFSERKLPPIFPKLPVPFNTLVNGTLKFHVRDSLYILLASPPYITDPPFALCAIKAGLTTQCSTNYHSTASGGNLAAVCDDPNDNMRYNKDKKDMPLIEWDENWEDMSTEWANSLSLGTGITDGHASNTRLLTQLIPPLDPKTNTYSLSQTMPSVAEAFAAMAASTLLMASEGANFDFERPDLSKLPANQTFKASLRVSDYSSGGAQKWQGIFYVVLVLVFLTNLVCLGYMYLEIKGEQLTDFTEPQNMFALALNSPGSTKLSGACGAGPVGTQLSERWIIGMEEDTEHYFITSKSEKAELRQQELAEEYLKPEASPAVKEYRRISQNRSSISMFN</sequence>
<evidence type="ECO:0000256" key="2">
    <source>
        <dbReference type="SAM" id="Phobius"/>
    </source>
</evidence>
<accession>A0A1B7NN30</accession>
<feature type="compositionally biased region" description="Polar residues" evidence="1">
    <location>
        <begin position="110"/>
        <end position="121"/>
    </location>
</feature>
<organism evidence="3 4">
    <name type="scientific">Emergomyces africanus</name>
    <dbReference type="NCBI Taxonomy" id="1955775"/>
    <lineage>
        <taxon>Eukaryota</taxon>
        <taxon>Fungi</taxon>
        <taxon>Dikarya</taxon>
        <taxon>Ascomycota</taxon>
        <taxon>Pezizomycotina</taxon>
        <taxon>Eurotiomycetes</taxon>
        <taxon>Eurotiomycetidae</taxon>
        <taxon>Onygenales</taxon>
        <taxon>Ajellomycetaceae</taxon>
        <taxon>Emergomyces</taxon>
    </lineage>
</organism>
<proteinExistence type="predicted"/>
<gene>
    <name evidence="3" type="ORF">ACJ72_07472</name>
</gene>
<feature type="transmembrane region" description="Helical" evidence="2">
    <location>
        <begin position="256"/>
        <end position="276"/>
    </location>
</feature>
<feature type="transmembrane region" description="Helical" evidence="2">
    <location>
        <begin position="190"/>
        <end position="215"/>
    </location>
</feature>
<evidence type="ECO:0000313" key="3">
    <source>
        <dbReference type="EMBL" id="OAX78223.1"/>
    </source>
</evidence>
<feature type="region of interest" description="Disordered" evidence="1">
    <location>
        <begin position="1"/>
        <end position="88"/>
    </location>
</feature>
<keyword evidence="4" id="KW-1185">Reference proteome</keyword>
<evidence type="ECO:0000313" key="4">
    <source>
        <dbReference type="Proteomes" id="UP000091918"/>
    </source>
</evidence>
<dbReference type="Proteomes" id="UP000091918">
    <property type="component" value="Unassembled WGS sequence"/>
</dbReference>
<reference evidence="3 4" key="1">
    <citation type="submission" date="2015-07" db="EMBL/GenBank/DDBJ databases">
        <title>Emmonsia species relationships and genome sequence.</title>
        <authorList>
            <person name="Cuomo C.A."/>
            <person name="Schwartz I.S."/>
            <person name="Kenyon C."/>
            <person name="de Hoog G.S."/>
            <person name="Govender N.P."/>
            <person name="Botha A."/>
            <person name="Moreno L."/>
            <person name="de Vries M."/>
            <person name="Munoz J.F."/>
            <person name="Stielow J.B."/>
        </authorList>
    </citation>
    <scope>NUCLEOTIDE SEQUENCE [LARGE SCALE GENOMIC DNA]</scope>
    <source>
        <strain evidence="3 4">CBS 136260</strain>
    </source>
</reference>
<dbReference type="EMBL" id="LGUA01001663">
    <property type="protein sequence ID" value="OAX78223.1"/>
    <property type="molecule type" value="Genomic_DNA"/>
</dbReference>
<keyword evidence="2" id="KW-0812">Transmembrane</keyword>
<feature type="transmembrane region" description="Helical" evidence="2">
    <location>
        <begin position="145"/>
        <end position="170"/>
    </location>
</feature>